<reference evidence="1" key="1">
    <citation type="submission" date="2024-03" db="EMBL/GenBank/DDBJ databases">
        <title>Deinococcus weizhi sp. nov., isolated from human skin.</title>
        <authorList>
            <person name="Wei Z."/>
            <person name="Tian F."/>
            <person name="Yang C."/>
            <person name="Xin L.T."/>
            <person name="Wen Z.J."/>
            <person name="Lan K.C."/>
            <person name="Yu L."/>
            <person name="Zhe W."/>
            <person name="Dan F.D."/>
            <person name="Jun W."/>
            <person name="Rui Z."/>
            <person name="Yong X.J."/>
            <person name="Ting Y."/>
            <person name="Wei X."/>
            <person name="Xu Z.G."/>
            <person name="Xin Z."/>
            <person name="Dong F.G."/>
            <person name="Ni X.M."/>
            <person name="Zheng M.G."/>
            <person name="Chun Y."/>
            <person name="Qian W.X."/>
        </authorList>
    </citation>
    <scope>NUCLEOTIDE SEQUENCE</scope>
    <source>
        <strain evidence="1">VB142</strain>
    </source>
</reference>
<name>A0AAU6Q318_9DEIO</name>
<protein>
    <submittedName>
        <fullName evidence="1">Uncharacterized protein</fullName>
    </submittedName>
</protein>
<dbReference type="RefSeq" id="WP_339096171.1">
    <property type="nucleotide sequence ID" value="NZ_CP149782.1"/>
</dbReference>
<proteinExistence type="predicted"/>
<evidence type="ECO:0000313" key="1">
    <source>
        <dbReference type="EMBL" id="WYF44999.1"/>
    </source>
</evidence>
<dbReference type="AlphaFoldDB" id="A0AAU6Q318"/>
<dbReference type="EMBL" id="CP149782">
    <property type="protein sequence ID" value="WYF44999.1"/>
    <property type="molecule type" value="Genomic_DNA"/>
</dbReference>
<accession>A0AAU6Q318</accession>
<sequence length="123" mass="13692">MLQTQLLTALLALGTPTRDTTPVATADLSPWLKKHVPTLTTHAQRLKDGATWQEVTSLIDTTVKAAQELKPLLQGKSRARIVLTIVQTLVREYAPPSAAWLTMLLDSQFAEQLVEMAFRRLFP</sequence>
<organism evidence="1">
    <name type="scientific">Deinococcus sp. VB142</name>
    <dbReference type="NCBI Taxonomy" id="3112952"/>
    <lineage>
        <taxon>Bacteria</taxon>
        <taxon>Thermotogati</taxon>
        <taxon>Deinococcota</taxon>
        <taxon>Deinococci</taxon>
        <taxon>Deinococcales</taxon>
        <taxon>Deinococcaceae</taxon>
        <taxon>Deinococcus</taxon>
    </lineage>
</organism>
<gene>
    <name evidence="1" type="ORF">WDJ50_02460</name>
</gene>